<evidence type="ECO:0000313" key="2">
    <source>
        <dbReference type="EMBL" id="CAI8615528.1"/>
    </source>
</evidence>
<dbReference type="Proteomes" id="UP001157006">
    <property type="component" value="Chromosome 5"/>
</dbReference>
<feature type="region of interest" description="Disordered" evidence="1">
    <location>
        <begin position="1"/>
        <end position="24"/>
    </location>
</feature>
<reference evidence="2 3" key="1">
    <citation type="submission" date="2023-01" db="EMBL/GenBank/DDBJ databases">
        <authorList>
            <person name="Kreplak J."/>
        </authorList>
    </citation>
    <scope>NUCLEOTIDE SEQUENCE [LARGE SCALE GENOMIC DNA]</scope>
</reference>
<feature type="compositionally biased region" description="Basic and acidic residues" evidence="1">
    <location>
        <begin position="10"/>
        <end position="24"/>
    </location>
</feature>
<sequence length="131" mass="14532">MNDNPIIIESDSKDSDSSSSKREMEYESHSFSLVNVGFKIDIIPLIDDLEMEGTSRGSPSDEALSRDSSETLFPEKPDREVRIMTIVVVLEVVLTTISDTTLEVEQFTNVATDFPIHEPSLSPSPVKRSQG</sequence>
<organism evidence="2 3">
    <name type="scientific">Vicia faba</name>
    <name type="common">Broad bean</name>
    <name type="synonym">Faba vulgaris</name>
    <dbReference type="NCBI Taxonomy" id="3906"/>
    <lineage>
        <taxon>Eukaryota</taxon>
        <taxon>Viridiplantae</taxon>
        <taxon>Streptophyta</taxon>
        <taxon>Embryophyta</taxon>
        <taxon>Tracheophyta</taxon>
        <taxon>Spermatophyta</taxon>
        <taxon>Magnoliopsida</taxon>
        <taxon>eudicotyledons</taxon>
        <taxon>Gunneridae</taxon>
        <taxon>Pentapetalae</taxon>
        <taxon>rosids</taxon>
        <taxon>fabids</taxon>
        <taxon>Fabales</taxon>
        <taxon>Fabaceae</taxon>
        <taxon>Papilionoideae</taxon>
        <taxon>50 kb inversion clade</taxon>
        <taxon>NPAAA clade</taxon>
        <taxon>Hologalegina</taxon>
        <taxon>IRL clade</taxon>
        <taxon>Fabeae</taxon>
        <taxon>Vicia</taxon>
    </lineage>
</organism>
<name>A0AAV1B256_VICFA</name>
<protein>
    <submittedName>
        <fullName evidence="2">Uncharacterized protein</fullName>
    </submittedName>
</protein>
<feature type="region of interest" description="Disordered" evidence="1">
    <location>
        <begin position="51"/>
        <end position="76"/>
    </location>
</feature>
<gene>
    <name evidence="2" type="ORF">VFH_V183680</name>
</gene>
<feature type="compositionally biased region" description="Basic and acidic residues" evidence="1">
    <location>
        <begin position="63"/>
        <end position="76"/>
    </location>
</feature>
<accession>A0AAV1B256</accession>
<proteinExistence type="predicted"/>
<evidence type="ECO:0000256" key="1">
    <source>
        <dbReference type="SAM" id="MobiDB-lite"/>
    </source>
</evidence>
<keyword evidence="3" id="KW-1185">Reference proteome</keyword>
<dbReference type="EMBL" id="OX451740">
    <property type="protein sequence ID" value="CAI8615528.1"/>
    <property type="molecule type" value="Genomic_DNA"/>
</dbReference>
<evidence type="ECO:0000313" key="3">
    <source>
        <dbReference type="Proteomes" id="UP001157006"/>
    </source>
</evidence>
<dbReference type="AlphaFoldDB" id="A0AAV1B256"/>